<reference evidence="1 2" key="1">
    <citation type="submission" date="2019-02" db="EMBL/GenBank/DDBJ databases">
        <title>Deep-cultivation of Planctomycetes and their phenomic and genomic characterization uncovers novel biology.</title>
        <authorList>
            <person name="Wiegand S."/>
            <person name="Jogler M."/>
            <person name="Boedeker C."/>
            <person name="Pinto D."/>
            <person name="Vollmers J."/>
            <person name="Rivas-Marin E."/>
            <person name="Kohn T."/>
            <person name="Peeters S.H."/>
            <person name="Heuer A."/>
            <person name="Rast P."/>
            <person name="Oberbeckmann S."/>
            <person name="Bunk B."/>
            <person name="Jeske O."/>
            <person name="Meyerdierks A."/>
            <person name="Storesund J.E."/>
            <person name="Kallscheuer N."/>
            <person name="Luecker S."/>
            <person name="Lage O.M."/>
            <person name="Pohl T."/>
            <person name="Merkel B.J."/>
            <person name="Hornburger P."/>
            <person name="Mueller R.-W."/>
            <person name="Bruemmer F."/>
            <person name="Labrenz M."/>
            <person name="Spormann A.M."/>
            <person name="Op den Camp H."/>
            <person name="Overmann J."/>
            <person name="Amann R."/>
            <person name="Jetten M.S.M."/>
            <person name="Mascher T."/>
            <person name="Medema M.H."/>
            <person name="Devos D.P."/>
            <person name="Kaster A.-K."/>
            <person name="Ovreas L."/>
            <person name="Rohde M."/>
            <person name="Galperin M.Y."/>
            <person name="Jogler C."/>
        </authorList>
    </citation>
    <scope>NUCLEOTIDE SEQUENCE [LARGE SCALE GENOMIC DNA]</scope>
    <source>
        <strain evidence="1 2">SV_7m_r</strain>
    </source>
</reference>
<dbReference type="EMBL" id="CP036272">
    <property type="protein sequence ID" value="QDT59635.1"/>
    <property type="molecule type" value="Genomic_DNA"/>
</dbReference>
<dbReference type="OrthoDB" id="286745at2"/>
<sequence length="128" mass="14206">MNDNSDRMVKMNESKTPEQKITCACPRGHKLRGGPELIGRQVRCPRCRDVFSFGYAIRESVSDTAVLRLLGDAPAPPPEPKSAVRARPCNKCGHAISPEATVCQHCNCYVGQLDTFFQQLHRSKPNPN</sequence>
<protein>
    <recommendedName>
        <fullName evidence="3">Double zinc ribbon</fullName>
    </recommendedName>
</protein>
<proteinExistence type="predicted"/>
<evidence type="ECO:0008006" key="3">
    <source>
        <dbReference type="Google" id="ProtNLM"/>
    </source>
</evidence>
<evidence type="ECO:0000313" key="2">
    <source>
        <dbReference type="Proteomes" id="UP000315003"/>
    </source>
</evidence>
<evidence type="ECO:0000313" key="1">
    <source>
        <dbReference type="EMBL" id="QDT59635.1"/>
    </source>
</evidence>
<organism evidence="1 2">
    <name type="scientific">Stieleria bergensis</name>
    <dbReference type="NCBI Taxonomy" id="2528025"/>
    <lineage>
        <taxon>Bacteria</taxon>
        <taxon>Pseudomonadati</taxon>
        <taxon>Planctomycetota</taxon>
        <taxon>Planctomycetia</taxon>
        <taxon>Pirellulales</taxon>
        <taxon>Pirellulaceae</taxon>
        <taxon>Stieleria</taxon>
    </lineage>
</organism>
<dbReference type="RefSeq" id="WP_145271636.1">
    <property type="nucleotide sequence ID" value="NZ_CP036272.1"/>
</dbReference>
<dbReference type="AlphaFoldDB" id="A0A517SU26"/>
<accession>A0A517SU26</accession>
<keyword evidence="2" id="KW-1185">Reference proteome</keyword>
<name>A0A517SU26_9BACT</name>
<dbReference type="Proteomes" id="UP000315003">
    <property type="component" value="Chromosome"/>
</dbReference>
<gene>
    <name evidence="1" type="ORF">SV7mr_21440</name>
</gene>